<organism evidence="9 12">
    <name type="scientific">Pandoraea cepalis</name>
    <dbReference type="NCBI Taxonomy" id="2508294"/>
    <lineage>
        <taxon>Bacteria</taxon>
        <taxon>Pseudomonadati</taxon>
        <taxon>Pseudomonadota</taxon>
        <taxon>Betaproteobacteria</taxon>
        <taxon>Burkholderiales</taxon>
        <taxon>Burkholderiaceae</taxon>
        <taxon>Pandoraea</taxon>
    </lineage>
</organism>
<comment type="function">
    <text evidence="5">Catalyzes the irreversible transfer of a propylamine group from the amino donor S-adenosylmethioninamine (decarboxy-AdoMet) to putrescine (1,4-diaminobutane) to yield spermidine.</text>
</comment>
<gene>
    <name evidence="5" type="primary">speE</name>
    <name evidence="9" type="ORF">DBA34_19300</name>
    <name evidence="10" type="ORF">DBB29_15210</name>
</gene>
<comment type="subunit">
    <text evidence="5">Homodimer or homotetramer.</text>
</comment>
<dbReference type="SUPFAM" id="SSF53335">
    <property type="entry name" value="S-adenosyl-L-methionine-dependent methyltransferases"/>
    <property type="match status" value="1"/>
</dbReference>
<dbReference type="AlphaFoldDB" id="A0AAW7MS67"/>
<dbReference type="PANTHER" id="PTHR43317:SF1">
    <property type="entry name" value="THERMOSPERMINE SYNTHASE ACAULIS5"/>
    <property type="match status" value="1"/>
</dbReference>
<feature type="binding site" evidence="5">
    <location>
        <begin position="251"/>
        <end position="252"/>
    </location>
    <ligand>
        <name>S-methyl-5'-thioadenosine</name>
        <dbReference type="ChEBI" id="CHEBI:17509"/>
    </ligand>
</feature>
<dbReference type="InterPro" id="IPR030373">
    <property type="entry name" value="PABS_CS"/>
</dbReference>
<evidence type="ECO:0000256" key="1">
    <source>
        <dbReference type="ARBA" id="ARBA00007867"/>
    </source>
</evidence>
<dbReference type="Pfam" id="PF01564">
    <property type="entry name" value="Spermine_synth"/>
    <property type="match status" value="1"/>
</dbReference>
<evidence type="ECO:0000256" key="3">
    <source>
        <dbReference type="ARBA" id="ARBA00023066"/>
    </source>
</evidence>
<keyword evidence="2 5" id="KW-0808">Transferase</keyword>
<dbReference type="PANTHER" id="PTHR43317">
    <property type="entry name" value="THERMOSPERMINE SYNTHASE ACAULIS5"/>
    <property type="match status" value="1"/>
</dbReference>
<evidence type="ECO:0000313" key="11">
    <source>
        <dbReference type="Proteomes" id="UP001172788"/>
    </source>
</evidence>
<comment type="similarity">
    <text evidence="1 5">Belongs to the spermidine/spermine synthase family.</text>
</comment>
<evidence type="ECO:0000256" key="6">
    <source>
        <dbReference type="PROSITE-ProRule" id="PRU00354"/>
    </source>
</evidence>
<comment type="catalytic activity">
    <reaction evidence="5">
        <text>S-adenosyl 3-(methylsulfanyl)propylamine + putrescine = S-methyl-5'-thioadenosine + spermidine + H(+)</text>
        <dbReference type="Rhea" id="RHEA:12721"/>
        <dbReference type="ChEBI" id="CHEBI:15378"/>
        <dbReference type="ChEBI" id="CHEBI:17509"/>
        <dbReference type="ChEBI" id="CHEBI:57443"/>
        <dbReference type="ChEBI" id="CHEBI:57834"/>
        <dbReference type="ChEBI" id="CHEBI:326268"/>
        <dbReference type="EC" id="2.5.1.16"/>
    </reaction>
</comment>
<feature type="active site" description="Proton acceptor" evidence="5 6">
    <location>
        <position position="272"/>
    </location>
</feature>
<dbReference type="InterPro" id="IPR029063">
    <property type="entry name" value="SAM-dependent_MTases_sf"/>
</dbReference>
<feature type="region of interest" description="Disordered" evidence="7">
    <location>
        <begin position="1"/>
        <end position="39"/>
    </location>
</feature>
<feature type="binding site" evidence="5">
    <location>
        <position position="141"/>
    </location>
    <ligand>
        <name>S-methyl-5'-thioadenosine</name>
        <dbReference type="ChEBI" id="CHEBI:17509"/>
    </ligand>
</feature>
<feature type="domain" description="PABS" evidence="8">
    <location>
        <begin position="116"/>
        <end position="351"/>
    </location>
</feature>
<evidence type="ECO:0000256" key="4">
    <source>
        <dbReference type="ARBA" id="ARBA00023115"/>
    </source>
</evidence>
<protein>
    <recommendedName>
        <fullName evidence="5">Polyamine aminopropyltransferase</fullName>
    </recommendedName>
    <alternativeName>
        <fullName evidence="5">Putrescine aminopropyltransferase</fullName>
        <shortName evidence="5">PAPT</shortName>
    </alternativeName>
    <alternativeName>
        <fullName evidence="5">Spermidine synthase</fullName>
        <shortName evidence="5">SPDS</shortName>
        <shortName evidence="5">SPDSY</shortName>
        <ecNumber evidence="5">2.5.1.16</ecNumber>
    </alternativeName>
</protein>
<evidence type="ECO:0000313" key="9">
    <source>
        <dbReference type="EMBL" id="MDN4575393.1"/>
    </source>
</evidence>
<feature type="binding site" evidence="5">
    <location>
        <position position="219"/>
    </location>
    <ligand>
        <name>S-methyl-5'-thioadenosine</name>
        <dbReference type="ChEBI" id="CHEBI:17509"/>
    </ligand>
</feature>
<feature type="compositionally biased region" description="Basic residues" evidence="7">
    <location>
        <begin position="20"/>
        <end position="29"/>
    </location>
</feature>
<feature type="binding site" evidence="5">
    <location>
        <position position="199"/>
    </location>
    <ligand>
        <name>spermidine</name>
        <dbReference type="ChEBI" id="CHEBI:57834"/>
    </ligand>
</feature>
<proteinExistence type="inferred from homology"/>
<dbReference type="InterPro" id="IPR030374">
    <property type="entry name" value="PABS"/>
</dbReference>
<accession>A0AAW7MS67</accession>
<keyword evidence="11" id="KW-1185">Reference proteome</keyword>
<dbReference type="HAMAP" id="MF_00198">
    <property type="entry name" value="Spermidine_synth"/>
    <property type="match status" value="1"/>
</dbReference>
<evidence type="ECO:0000256" key="5">
    <source>
        <dbReference type="HAMAP-Rule" id="MF_00198"/>
    </source>
</evidence>
<keyword evidence="4 5" id="KW-0620">Polyamine biosynthesis</keyword>
<dbReference type="PROSITE" id="PS51006">
    <property type="entry name" value="PABS_2"/>
    <property type="match status" value="1"/>
</dbReference>
<dbReference type="Gene3D" id="3.40.50.150">
    <property type="entry name" value="Vaccinia Virus protein VP39"/>
    <property type="match status" value="1"/>
</dbReference>
<evidence type="ECO:0000313" key="10">
    <source>
        <dbReference type="EMBL" id="MDN4579463.1"/>
    </source>
</evidence>
<dbReference type="InterPro" id="IPR001045">
    <property type="entry name" value="Spermi_synthase"/>
</dbReference>
<evidence type="ECO:0000313" key="12">
    <source>
        <dbReference type="Proteomes" id="UP001172791"/>
    </source>
</evidence>
<dbReference type="EC" id="2.5.1.16" evidence="5"/>
<sequence length="398" mass="42863">MTGVGLLDRVHGEDANGGGHQRRRSRRGVRHGEQPEERACPDAASCRAKFECGIKSKILPDTAVARVARGELPQMTGTWNHAKKWHDRHPLEEVASPMPAKRDISDDPSSAALRPCTAPLGPWAGYTFAARPVFAATSAYQCIEVVDLPAFGALGRAYRLDGRFMASLADAHICHECMVHPLLLAHGNAQRVLVLGGGDGGSAREALRHPSVREVVVAELDAQVPAAILKYMPTLADGAFDDPRTTLVIGDARDFVDAALARGEAFDAVIFDLTDADGEAATLHGAPFFAKLRALLGPRGAIALQLGAPWFEADQVARMLDALRSVFKFVQPMATYVPLYGTLWALAFASDSLDVRGSDATAATQALLSRESLRHYSPARRAALFDIPPELMDVFGDR</sequence>
<comment type="caution">
    <text evidence="9">The sequence shown here is derived from an EMBL/GenBank/DDBJ whole genome shotgun (WGS) entry which is preliminary data.</text>
</comment>
<evidence type="ECO:0000256" key="2">
    <source>
        <dbReference type="ARBA" id="ARBA00022679"/>
    </source>
</evidence>
<evidence type="ECO:0000256" key="7">
    <source>
        <dbReference type="SAM" id="MobiDB-lite"/>
    </source>
</evidence>
<evidence type="ECO:0000259" key="8">
    <source>
        <dbReference type="PROSITE" id="PS51006"/>
    </source>
</evidence>
<feature type="compositionally biased region" description="Basic and acidic residues" evidence="7">
    <location>
        <begin position="30"/>
        <end position="39"/>
    </location>
</feature>
<name>A0AAW7MS67_9BURK</name>
<feature type="binding site" evidence="5">
    <location>
        <position position="175"/>
    </location>
    <ligand>
        <name>spermidine</name>
        <dbReference type="ChEBI" id="CHEBI:57834"/>
    </ligand>
</feature>
<dbReference type="EMBL" id="QAID01000042">
    <property type="protein sequence ID" value="MDN4579463.1"/>
    <property type="molecule type" value="Genomic_DNA"/>
</dbReference>
<dbReference type="GO" id="GO:0004766">
    <property type="term" value="F:spermidine synthase activity"/>
    <property type="evidence" value="ECO:0007669"/>
    <property type="project" value="UniProtKB-UniRule"/>
</dbReference>
<dbReference type="GO" id="GO:0010487">
    <property type="term" value="F:thermospermine synthase activity"/>
    <property type="evidence" value="ECO:0007669"/>
    <property type="project" value="UniProtKB-ARBA"/>
</dbReference>
<dbReference type="Proteomes" id="UP001172791">
    <property type="component" value="Unassembled WGS sequence"/>
</dbReference>
<comment type="pathway">
    <text evidence="5">Amine and polyamine biosynthesis; spermidine biosynthesis; spermidine from putrescine: step 1/1.</text>
</comment>
<keyword evidence="3 5" id="KW-0745">Spermidine biosynthesis</keyword>
<dbReference type="GO" id="GO:0008295">
    <property type="term" value="P:spermidine biosynthetic process"/>
    <property type="evidence" value="ECO:0007669"/>
    <property type="project" value="UniProtKB-UniRule"/>
</dbReference>
<reference evidence="9" key="1">
    <citation type="submission" date="2018-04" db="EMBL/GenBank/DDBJ databases">
        <authorList>
            <person name="Jy Z."/>
        </authorList>
    </citation>
    <scope>NUCLEOTIDE SEQUENCE</scope>
    <source>
        <strain evidence="10">AS13</strain>
        <strain evidence="9">LA18</strain>
    </source>
</reference>
<comment type="caution">
    <text evidence="5">Lacks conserved residue(s) required for the propagation of feature annotation.</text>
</comment>
<dbReference type="EMBL" id="QAIC01000041">
    <property type="protein sequence ID" value="MDN4575393.1"/>
    <property type="molecule type" value="Genomic_DNA"/>
</dbReference>
<dbReference type="PROSITE" id="PS01330">
    <property type="entry name" value="PABS_1"/>
    <property type="match status" value="1"/>
</dbReference>
<dbReference type="Proteomes" id="UP001172788">
    <property type="component" value="Unassembled WGS sequence"/>
</dbReference>